<dbReference type="GO" id="GO:0015934">
    <property type="term" value="C:large ribosomal subunit"/>
    <property type="evidence" value="ECO:0007669"/>
    <property type="project" value="InterPro"/>
</dbReference>
<dbReference type="EMBL" id="MT387452">
    <property type="protein sequence ID" value="QRV60127.1"/>
    <property type="molecule type" value="Genomic_DNA"/>
</dbReference>
<keyword evidence="6 8" id="KW-0687">Ribonucleoprotein</keyword>
<dbReference type="RefSeq" id="YP_010166154.1">
    <property type="nucleotide sequence ID" value="NC_057526.1"/>
</dbReference>
<dbReference type="GO" id="GO:0019843">
    <property type="term" value="F:rRNA binding"/>
    <property type="evidence" value="ECO:0007669"/>
    <property type="project" value="UniProtKB-UniRule"/>
</dbReference>
<comment type="function">
    <text evidence="8 10">This protein binds specifically to 23S rRNA.</text>
</comment>
<accession>A0A894JMD4</accession>
<reference evidence="11" key="1">
    <citation type="submission" date="2020-04" db="EMBL/GenBank/DDBJ databases">
        <authorList>
            <person name="Silva G.M."/>
            <person name="Lopes A.S."/>
            <person name="Pacheco T.G."/>
            <person name="Machado K.L.G."/>
            <person name="Silva M.C."/>
            <person name="Oliveira J.D."/>
            <person name="Balsanelli E."/>
            <person name="Souza E.M."/>
            <person name="Pedrosa F.O."/>
            <person name="Rogalski M."/>
        </authorList>
    </citation>
    <scope>NUCLEOTIDE SEQUENCE</scope>
</reference>
<evidence type="ECO:0000256" key="9">
    <source>
        <dbReference type="RuleBase" id="RU004005"/>
    </source>
</evidence>
<dbReference type="AlphaFoldDB" id="A0A894JMD4"/>
<evidence type="ECO:0000256" key="2">
    <source>
        <dbReference type="ARBA" id="ARBA00022640"/>
    </source>
</evidence>
<evidence type="ECO:0000256" key="6">
    <source>
        <dbReference type="ARBA" id="ARBA00023274"/>
    </source>
</evidence>
<dbReference type="SUPFAM" id="SSF54843">
    <property type="entry name" value="Ribosomal protein L22"/>
    <property type="match status" value="1"/>
</dbReference>
<dbReference type="InterPro" id="IPR036394">
    <property type="entry name" value="Ribosomal_uL22_sf"/>
</dbReference>
<sequence length="179" mass="21029">MEIINIKKLRQKENDENSELNRKRGTYAFGRYMTMSAHKAQRVVNQIRGRSYDEASMILGFMPYGACYPIWKLLNSAAANAEYKKGFHTTELFIKKVQVNKGPMRKKSKPRAQGRLSIIKRPTCHITILLQHRFFMKESRKKKRTLYEKDRQQATVTYESLRKKNEILRLITAGQIKIC</sequence>
<keyword evidence="3 8" id="KW-0699">rRNA-binding</keyword>
<dbReference type="InterPro" id="IPR018260">
    <property type="entry name" value="Ribosomal_uL22_CS"/>
</dbReference>
<dbReference type="GO" id="GO:0003735">
    <property type="term" value="F:structural constituent of ribosome"/>
    <property type="evidence" value="ECO:0007669"/>
    <property type="project" value="InterPro"/>
</dbReference>
<comment type="function">
    <text evidence="8 10">The globular domain of the protein is located near the polypeptide exit tunnel on the outside of the subunit, while an extended beta-hairpin is found that lines the wall of the exit tunnel in the center of the 70S ribosome.</text>
</comment>
<dbReference type="GeneID" id="67271190"/>
<keyword evidence="4 8" id="KW-0694">RNA-binding</keyword>
<comment type="similarity">
    <text evidence="1 8 9">Belongs to the universal ribosomal protein uL22 family.</text>
</comment>
<comment type="subcellular location">
    <subcellularLocation>
        <location evidence="8 10">Plastid</location>
        <location evidence="8 10">Chloroplast</location>
    </subcellularLocation>
</comment>
<dbReference type="Gene3D" id="3.90.470.10">
    <property type="entry name" value="Ribosomal protein L22/L17"/>
    <property type="match status" value="1"/>
</dbReference>
<evidence type="ECO:0000256" key="10">
    <source>
        <dbReference type="RuleBase" id="RU004009"/>
    </source>
</evidence>
<name>A0A894JMD4_9CARY</name>
<organism evidence="11">
    <name type="scientific">Rhipsalis teres</name>
    <dbReference type="NCBI Taxonomy" id="169218"/>
    <lineage>
        <taxon>Eukaryota</taxon>
        <taxon>Viridiplantae</taxon>
        <taxon>Streptophyta</taxon>
        <taxon>Embryophyta</taxon>
        <taxon>Tracheophyta</taxon>
        <taxon>Spermatophyta</taxon>
        <taxon>Magnoliopsida</taxon>
        <taxon>eudicotyledons</taxon>
        <taxon>Gunneridae</taxon>
        <taxon>Pentapetalae</taxon>
        <taxon>Caryophyllales</taxon>
        <taxon>Cactineae</taxon>
        <taxon>Cactaceae</taxon>
        <taxon>Cactoideae</taxon>
        <taxon>Rhipsalideae</taxon>
        <taxon>Rhipsalis</taxon>
    </lineage>
</organism>
<dbReference type="Pfam" id="PF00237">
    <property type="entry name" value="Ribosomal_L22"/>
    <property type="match status" value="1"/>
</dbReference>
<dbReference type="InterPro" id="IPR005727">
    <property type="entry name" value="Ribosomal_uL22_bac/chlpt-type"/>
</dbReference>
<reference evidence="11" key="2">
    <citation type="journal article" date="2021" name="Rev. Bras. Bot.">
        <title>Genetic and evolutionary analyses of plastomes of the subfamily Cactoideae (Cactaceae) indicate relaxed protein biosynthesis and tRNA import from cytosol.</title>
        <authorList>
            <person name="Morais da Silva G."/>
            <person name="de Santana Lopes A."/>
            <person name="Gomes Pacheco T."/>
            <person name="Lima de Godoy Machado K."/>
            <person name="Silva M.C."/>
            <person name="de Oliveira J.D."/>
            <person name="de Baura V.A."/>
            <person name="Balsanelli E."/>
            <person name="Maltempi de Souza E."/>
            <person name="de Oliveira Pedrosa F."/>
            <person name="Rogalski M."/>
        </authorList>
    </citation>
    <scope>NUCLEOTIDE SEQUENCE</scope>
</reference>
<dbReference type="NCBIfam" id="TIGR01044">
    <property type="entry name" value="rplV_bact"/>
    <property type="match status" value="1"/>
</dbReference>
<geneLocation type="chloroplast" evidence="11"/>
<dbReference type="PROSITE" id="PS00464">
    <property type="entry name" value="RIBOSOMAL_L22"/>
    <property type="match status" value="1"/>
</dbReference>
<evidence type="ECO:0000256" key="1">
    <source>
        <dbReference type="ARBA" id="ARBA00009451"/>
    </source>
</evidence>
<evidence type="ECO:0000256" key="4">
    <source>
        <dbReference type="ARBA" id="ARBA00022884"/>
    </source>
</evidence>
<comment type="subunit">
    <text evidence="8">Part of the 50S ribosomal subunit.</text>
</comment>
<gene>
    <name evidence="8 11" type="primary">rpl22</name>
    <name evidence="11" type="ORF">RhptGp061</name>
</gene>
<evidence type="ECO:0000256" key="5">
    <source>
        <dbReference type="ARBA" id="ARBA00022980"/>
    </source>
</evidence>
<keyword evidence="5 8" id="KW-0689">Ribosomal protein</keyword>
<dbReference type="GO" id="GO:0006412">
    <property type="term" value="P:translation"/>
    <property type="evidence" value="ECO:0007669"/>
    <property type="project" value="UniProtKB-UniRule"/>
</dbReference>
<keyword evidence="2 11" id="KW-0934">Plastid</keyword>
<dbReference type="InterPro" id="IPR001063">
    <property type="entry name" value="Ribosomal_uL22"/>
</dbReference>
<evidence type="ECO:0000256" key="7">
    <source>
        <dbReference type="ARBA" id="ARBA00035285"/>
    </source>
</evidence>
<protein>
    <recommendedName>
        <fullName evidence="7 8">Large ribosomal subunit protein uL22c</fullName>
    </recommendedName>
</protein>
<evidence type="ECO:0000256" key="8">
    <source>
        <dbReference type="HAMAP-Rule" id="MF_01331"/>
    </source>
</evidence>
<dbReference type="PANTHER" id="PTHR13501">
    <property type="entry name" value="CHLOROPLAST 50S RIBOSOMAL PROTEIN L22-RELATED"/>
    <property type="match status" value="1"/>
</dbReference>
<dbReference type="GO" id="GO:0009507">
    <property type="term" value="C:chloroplast"/>
    <property type="evidence" value="ECO:0007669"/>
    <property type="project" value="UniProtKB-SubCell"/>
</dbReference>
<dbReference type="CDD" id="cd00336">
    <property type="entry name" value="Ribosomal_L22"/>
    <property type="match status" value="1"/>
</dbReference>
<proteinExistence type="inferred from homology"/>
<dbReference type="InterPro" id="IPR047867">
    <property type="entry name" value="Ribosomal_uL22_bac/org-type"/>
</dbReference>
<dbReference type="PANTHER" id="PTHR13501:SF10">
    <property type="entry name" value="LARGE RIBOSOMAL SUBUNIT PROTEIN UL22M"/>
    <property type="match status" value="1"/>
</dbReference>
<evidence type="ECO:0000256" key="3">
    <source>
        <dbReference type="ARBA" id="ARBA00022730"/>
    </source>
</evidence>
<evidence type="ECO:0000313" key="11">
    <source>
        <dbReference type="EMBL" id="QRV60127.1"/>
    </source>
</evidence>
<dbReference type="HAMAP" id="MF_01331_B">
    <property type="entry name" value="Ribosomal_uL22_B"/>
    <property type="match status" value="1"/>
</dbReference>
<keyword evidence="11" id="KW-0150">Chloroplast</keyword>